<dbReference type="InterPro" id="IPR037066">
    <property type="entry name" value="Plug_dom_sf"/>
</dbReference>
<evidence type="ECO:0000256" key="6">
    <source>
        <dbReference type="ARBA" id="ARBA00022692"/>
    </source>
</evidence>
<feature type="domain" description="TonB-dependent receptor plug" evidence="18">
    <location>
        <begin position="66"/>
        <end position="162"/>
    </location>
</feature>
<dbReference type="InterPro" id="IPR010105">
    <property type="entry name" value="TonB_sidphr_rcpt"/>
</dbReference>
<keyword evidence="20" id="KW-1185">Reference proteome</keyword>
<keyword evidence="5" id="KW-0410">Iron transport</keyword>
<feature type="domain" description="TonB-dependent receptor-like beta-barrel" evidence="17">
    <location>
        <begin position="255"/>
        <end position="676"/>
    </location>
</feature>
<feature type="chain" id="PRO_5026348889" evidence="16">
    <location>
        <begin position="24"/>
        <end position="706"/>
    </location>
</feature>
<evidence type="ECO:0000256" key="11">
    <source>
        <dbReference type="ARBA" id="ARBA00023136"/>
    </source>
</evidence>
<dbReference type="Proteomes" id="UP000502608">
    <property type="component" value="Chromosome"/>
</dbReference>
<dbReference type="SUPFAM" id="SSF56935">
    <property type="entry name" value="Porins"/>
    <property type="match status" value="1"/>
</dbReference>
<evidence type="ECO:0000256" key="7">
    <source>
        <dbReference type="ARBA" id="ARBA00022729"/>
    </source>
</evidence>
<evidence type="ECO:0000256" key="16">
    <source>
        <dbReference type="SAM" id="SignalP"/>
    </source>
</evidence>
<dbReference type="NCBIfam" id="TIGR01783">
    <property type="entry name" value="TonB-siderophor"/>
    <property type="match status" value="1"/>
</dbReference>
<evidence type="ECO:0000256" key="5">
    <source>
        <dbReference type="ARBA" id="ARBA00022496"/>
    </source>
</evidence>
<evidence type="ECO:0000256" key="2">
    <source>
        <dbReference type="ARBA" id="ARBA00009810"/>
    </source>
</evidence>
<evidence type="ECO:0000256" key="12">
    <source>
        <dbReference type="ARBA" id="ARBA00023170"/>
    </source>
</evidence>
<keyword evidence="7 16" id="KW-0732">Signal</keyword>
<dbReference type="GO" id="GO:0015891">
    <property type="term" value="P:siderophore transport"/>
    <property type="evidence" value="ECO:0007669"/>
    <property type="project" value="InterPro"/>
</dbReference>
<accession>A0A6G9QN87</accession>
<keyword evidence="10 15" id="KW-0798">TonB box</keyword>
<evidence type="ECO:0000256" key="14">
    <source>
        <dbReference type="PROSITE-ProRule" id="PRU01360"/>
    </source>
</evidence>
<name>A0A6G9QN87_9GAMM</name>
<dbReference type="EMBL" id="CP050313">
    <property type="protein sequence ID" value="QIR16026.1"/>
    <property type="molecule type" value="Genomic_DNA"/>
</dbReference>
<dbReference type="InterPro" id="IPR000531">
    <property type="entry name" value="Beta-barrel_TonB"/>
</dbReference>
<dbReference type="Pfam" id="PF00593">
    <property type="entry name" value="TonB_dep_Rec_b-barrel"/>
    <property type="match status" value="1"/>
</dbReference>
<gene>
    <name evidence="19" type="ORF">HBH39_17405</name>
</gene>
<evidence type="ECO:0000256" key="13">
    <source>
        <dbReference type="ARBA" id="ARBA00023237"/>
    </source>
</evidence>
<feature type="signal peptide" evidence="16">
    <location>
        <begin position="1"/>
        <end position="23"/>
    </location>
</feature>
<keyword evidence="4 14" id="KW-1134">Transmembrane beta strand</keyword>
<dbReference type="CDD" id="cd01347">
    <property type="entry name" value="ligand_gated_channel"/>
    <property type="match status" value="1"/>
</dbReference>
<dbReference type="Pfam" id="PF07715">
    <property type="entry name" value="Plug"/>
    <property type="match status" value="1"/>
</dbReference>
<keyword evidence="3 14" id="KW-0813">Transport</keyword>
<sequence>MLTKISCLSLAITSAILSMSAIADEQNQVIQTSSSGIEHVEVKGRQFNDYKVGTASGAMRGDISILDTPQSVTVIPDFITDEQLATNLSEVLVNDSSVTGGSEKWNRQVFNLRGFELSSGSGFLINGQQQWSHYVQPIETLQQVEVLKGPSSMLYGQSGPGGLINMVTKKPSYDPMLDLGFDIDEYGSTRLQLDTGGSLNEAQTLRYRTVLVKQDTQYWREYRDDSNQERDRWLGYVNVEFDITDDLLLSVKYDHTQDKTGIDRGGWLDADGKLIGGRDVIWDMPWAFIDNTISNLGGELTYHLTDDWKIKAGYNDQQFNRQRLDSSPSLCSACGDDPLTDGYHISPFDRYDDWQHKTGYVDFTGNFHTGDLEHQLLIGANMLDYYYGQLKESGDRYQLVLPNQPIPNPQLDYRNDDTKSESEYKHYGFYVQDLMTINESWKALAGVRYDEQKKDGAGNNSYAVSPKFGVIYSPVSSASIYLNYSKSFTPQGMVNDINDLNDKMNLDPEYGEQYELGTKWELLDGRLLLTGAVFDITVNNVTVKEQIENTEQTITTQSGEQRHRGFEMGSQGQLSYEWFMTGSMMYLDAEYIRPAQDSLNGKTPVDAPQWSANIWTRYEMTQDLAFNFGAIYVGERFANTSNSIVKDDYIRFDLGAAYSMPIMGNDISIRMNIKNLFDIDYLDGGSETDVTVGEGRSFSLAFEAKF</sequence>
<dbReference type="GO" id="GO:0038023">
    <property type="term" value="F:signaling receptor activity"/>
    <property type="evidence" value="ECO:0007669"/>
    <property type="project" value="InterPro"/>
</dbReference>
<evidence type="ECO:0000313" key="19">
    <source>
        <dbReference type="EMBL" id="QIR16026.1"/>
    </source>
</evidence>
<dbReference type="PANTHER" id="PTHR32552:SF68">
    <property type="entry name" value="FERRICHROME OUTER MEMBRANE TRANSPORTER_PHAGE RECEPTOR"/>
    <property type="match status" value="1"/>
</dbReference>
<evidence type="ECO:0000259" key="18">
    <source>
        <dbReference type="Pfam" id="PF07715"/>
    </source>
</evidence>
<dbReference type="InterPro" id="IPR039426">
    <property type="entry name" value="TonB-dep_rcpt-like"/>
</dbReference>
<comment type="similarity">
    <text evidence="2 14 15">Belongs to the TonB-dependent receptor family.</text>
</comment>
<dbReference type="InterPro" id="IPR012910">
    <property type="entry name" value="Plug_dom"/>
</dbReference>
<keyword evidence="11 14" id="KW-0472">Membrane</keyword>
<proteinExistence type="inferred from homology"/>
<dbReference type="PROSITE" id="PS52016">
    <property type="entry name" value="TONB_DEPENDENT_REC_3"/>
    <property type="match status" value="1"/>
</dbReference>
<protein>
    <submittedName>
        <fullName evidence="19">TonB-dependent receptor</fullName>
    </submittedName>
</protein>
<evidence type="ECO:0000256" key="10">
    <source>
        <dbReference type="ARBA" id="ARBA00023077"/>
    </source>
</evidence>
<evidence type="ECO:0000259" key="17">
    <source>
        <dbReference type="Pfam" id="PF00593"/>
    </source>
</evidence>
<evidence type="ECO:0000256" key="1">
    <source>
        <dbReference type="ARBA" id="ARBA00004571"/>
    </source>
</evidence>
<keyword evidence="13 14" id="KW-0998">Cell outer membrane</keyword>
<dbReference type="GO" id="GO:0009279">
    <property type="term" value="C:cell outer membrane"/>
    <property type="evidence" value="ECO:0007669"/>
    <property type="project" value="UniProtKB-SubCell"/>
</dbReference>
<reference evidence="19 20" key="1">
    <citation type="submission" date="2020-03" db="EMBL/GenBank/DDBJ databases">
        <title>Complete genome sequence of Shewanella sp.</title>
        <authorList>
            <person name="Kim Y.-S."/>
            <person name="Kim S.-J."/>
            <person name="Jung H.-K."/>
            <person name="Kim K.-H."/>
        </authorList>
    </citation>
    <scope>NUCLEOTIDE SEQUENCE [LARGE SCALE GENOMIC DNA]</scope>
    <source>
        <strain evidence="19 20">PN3F2</strain>
    </source>
</reference>
<evidence type="ECO:0000256" key="15">
    <source>
        <dbReference type="RuleBase" id="RU003357"/>
    </source>
</evidence>
<dbReference type="AlphaFoldDB" id="A0A6G9QN87"/>
<dbReference type="GO" id="GO:0015344">
    <property type="term" value="F:siderophore uptake transmembrane transporter activity"/>
    <property type="evidence" value="ECO:0007669"/>
    <property type="project" value="TreeGrafter"/>
</dbReference>
<keyword evidence="6 14" id="KW-0812">Transmembrane</keyword>
<evidence type="ECO:0000313" key="20">
    <source>
        <dbReference type="Proteomes" id="UP000502608"/>
    </source>
</evidence>
<keyword evidence="12 19" id="KW-0675">Receptor</keyword>
<evidence type="ECO:0000256" key="8">
    <source>
        <dbReference type="ARBA" id="ARBA00023004"/>
    </source>
</evidence>
<comment type="subcellular location">
    <subcellularLocation>
        <location evidence="1 14">Cell outer membrane</location>
        <topology evidence="1 14">Multi-pass membrane protein</topology>
    </subcellularLocation>
</comment>
<dbReference type="PANTHER" id="PTHR32552">
    <property type="entry name" value="FERRICHROME IRON RECEPTOR-RELATED"/>
    <property type="match status" value="1"/>
</dbReference>
<keyword evidence="8" id="KW-0408">Iron</keyword>
<evidence type="ECO:0000256" key="9">
    <source>
        <dbReference type="ARBA" id="ARBA00023065"/>
    </source>
</evidence>
<dbReference type="RefSeq" id="WP_167679880.1">
    <property type="nucleotide sequence ID" value="NZ_CP050313.1"/>
</dbReference>
<organism evidence="19 20">
    <name type="scientific">Shewanella aestuarii</name>
    <dbReference type="NCBI Taxonomy" id="1028752"/>
    <lineage>
        <taxon>Bacteria</taxon>
        <taxon>Pseudomonadati</taxon>
        <taxon>Pseudomonadota</taxon>
        <taxon>Gammaproteobacteria</taxon>
        <taxon>Alteromonadales</taxon>
        <taxon>Shewanellaceae</taxon>
        <taxon>Shewanella</taxon>
    </lineage>
</organism>
<dbReference type="KEGG" id="saes:HBH39_17405"/>
<evidence type="ECO:0000256" key="4">
    <source>
        <dbReference type="ARBA" id="ARBA00022452"/>
    </source>
</evidence>
<evidence type="ECO:0000256" key="3">
    <source>
        <dbReference type="ARBA" id="ARBA00022448"/>
    </source>
</evidence>
<dbReference type="Gene3D" id="2.170.130.10">
    <property type="entry name" value="TonB-dependent receptor, plug domain"/>
    <property type="match status" value="1"/>
</dbReference>
<dbReference type="Gene3D" id="2.40.170.20">
    <property type="entry name" value="TonB-dependent receptor, beta-barrel domain"/>
    <property type="match status" value="1"/>
</dbReference>
<keyword evidence="9" id="KW-0406">Ion transport</keyword>
<dbReference type="InterPro" id="IPR036942">
    <property type="entry name" value="Beta-barrel_TonB_sf"/>
</dbReference>